<dbReference type="EMBL" id="JAUEPR010000009">
    <property type="protein sequence ID" value="KAK0480764.1"/>
    <property type="molecule type" value="Genomic_DNA"/>
</dbReference>
<keyword evidence="3" id="KW-0812">Transmembrane</keyword>
<feature type="transmembrane region" description="Helical" evidence="3">
    <location>
        <begin position="319"/>
        <end position="338"/>
    </location>
</feature>
<comment type="caution">
    <text evidence="4">The sequence shown here is derived from an EMBL/GenBank/DDBJ whole genome shotgun (WGS) entry which is preliminary data.</text>
</comment>
<feature type="transmembrane region" description="Helical" evidence="3">
    <location>
        <begin position="285"/>
        <end position="307"/>
    </location>
</feature>
<accession>A0AA39UFX1</accession>
<evidence type="ECO:0000313" key="5">
    <source>
        <dbReference type="Proteomes" id="UP001175227"/>
    </source>
</evidence>
<organism evidence="4 5">
    <name type="scientific">Armillaria novae-zelandiae</name>
    <dbReference type="NCBI Taxonomy" id="153914"/>
    <lineage>
        <taxon>Eukaryota</taxon>
        <taxon>Fungi</taxon>
        <taxon>Dikarya</taxon>
        <taxon>Basidiomycota</taxon>
        <taxon>Agaricomycotina</taxon>
        <taxon>Agaricomycetes</taxon>
        <taxon>Agaricomycetidae</taxon>
        <taxon>Agaricales</taxon>
        <taxon>Marasmiineae</taxon>
        <taxon>Physalacriaceae</taxon>
        <taxon>Armillaria</taxon>
    </lineage>
</organism>
<feature type="transmembrane region" description="Helical" evidence="3">
    <location>
        <begin position="75"/>
        <end position="97"/>
    </location>
</feature>
<comment type="similarity">
    <text evidence="2">Belongs to the major facilitator superfamily. Monocarboxylate porter (TC 2.A.1.13) family.</text>
</comment>
<evidence type="ECO:0000256" key="2">
    <source>
        <dbReference type="ARBA" id="ARBA00006727"/>
    </source>
</evidence>
<comment type="subcellular location">
    <subcellularLocation>
        <location evidence="1">Membrane</location>
        <topology evidence="1">Multi-pass membrane protein</topology>
    </subcellularLocation>
</comment>
<reference evidence="4" key="1">
    <citation type="submission" date="2023-06" db="EMBL/GenBank/DDBJ databases">
        <authorList>
            <consortium name="Lawrence Berkeley National Laboratory"/>
            <person name="Ahrendt S."/>
            <person name="Sahu N."/>
            <person name="Indic B."/>
            <person name="Wong-Bajracharya J."/>
            <person name="Merenyi Z."/>
            <person name="Ke H.-M."/>
            <person name="Monk M."/>
            <person name="Kocsube S."/>
            <person name="Drula E."/>
            <person name="Lipzen A."/>
            <person name="Balint B."/>
            <person name="Henrissat B."/>
            <person name="Andreopoulos B."/>
            <person name="Martin F.M."/>
            <person name="Harder C.B."/>
            <person name="Rigling D."/>
            <person name="Ford K.L."/>
            <person name="Foster G.D."/>
            <person name="Pangilinan J."/>
            <person name="Papanicolaou A."/>
            <person name="Barry K."/>
            <person name="LaButti K."/>
            <person name="Viragh M."/>
            <person name="Koriabine M."/>
            <person name="Yan M."/>
            <person name="Riley R."/>
            <person name="Champramary S."/>
            <person name="Plett K.L."/>
            <person name="Tsai I.J."/>
            <person name="Slot J."/>
            <person name="Sipos G."/>
            <person name="Plett J."/>
            <person name="Nagy L.G."/>
            <person name="Grigoriev I.V."/>
        </authorList>
    </citation>
    <scope>NUCLEOTIDE SEQUENCE</scope>
    <source>
        <strain evidence="4">ICMP 16352</strain>
    </source>
</reference>
<dbReference type="PANTHER" id="PTHR11360:SF234">
    <property type="entry name" value="MFS-TYPE TRANSPORTER DBAD-RELATED"/>
    <property type="match status" value="1"/>
</dbReference>
<dbReference type="Gene3D" id="1.20.1250.20">
    <property type="entry name" value="MFS general substrate transporter like domains"/>
    <property type="match status" value="1"/>
</dbReference>
<dbReference type="SUPFAM" id="SSF103473">
    <property type="entry name" value="MFS general substrate transporter"/>
    <property type="match status" value="1"/>
</dbReference>
<dbReference type="Proteomes" id="UP001175227">
    <property type="component" value="Unassembled WGS sequence"/>
</dbReference>
<dbReference type="InterPro" id="IPR036259">
    <property type="entry name" value="MFS_trans_sf"/>
</dbReference>
<feature type="transmembrane region" description="Helical" evidence="3">
    <location>
        <begin position="350"/>
        <end position="372"/>
    </location>
</feature>
<proteinExistence type="inferred from homology"/>
<keyword evidence="3" id="KW-1133">Transmembrane helix</keyword>
<protein>
    <submittedName>
        <fullName evidence="4">Major facilitator superfamily domain-containing protein</fullName>
    </submittedName>
</protein>
<dbReference type="GO" id="GO:0022857">
    <property type="term" value="F:transmembrane transporter activity"/>
    <property type="evidence" value="ECO:0007669"/>
    <property type="project" value="InterPro"/>
</dbReference>
<feature type="transmembrane region" description="Helical" evidence="3">
    <location>
        <begin position="238"/>
        <end position="258"/>
    </location>
</feature>
<keyword evidence="5" id="KW-1185">Reference proteome</keyword>
<gene>
    <name evidence="4" type="ORF">IW261DRAFT_1141770</name>
</gene>
<evidence type="ECO:0000256" key="1">
    <source>
        <dbReference type="ARBA" id="ARBA00004141"/>
    </source>
</evidence>
<dbReference type="GO" id="GO:0016020">
    <property type="term" value="C:membrane"/>
    <property type="evidence" value="ECO:0007669"/>
    <property type="project" value="UniProtKB-SubCell"/>
</dbReference>
<keyword evidence="3" id="KW-0472">Membrane</keyword>
<dbReference type="InterPro" id="IPR011701">
    <property type="entry name" value="MFS"/>
</dbReference>
<dbReference type="PANTHER" id="PTHR11360">
    <property type="entry name" value="MONOCARBOXYLATE TRANSPORTER"/>
    <property type="match status" value="1"/>
</dbReference>
<dbReference type="AlphaFoldDB" id="A0AA39UFX1"/>
<feature type="transmembrane region" description="Helical" evidence="3">
    <location>
        <begin position="206"/>
        <end position="226"/>
    </location>
</feature>
<evidence type="ECO:0000256" key="3">
    <source>
        <dbReference type="SAM" id="Phobius"/>
    </source>
</evidence>
<dbReference type="Pfam" id="PF07690">
    <property type="entry name" value="MFS_1"/>
    <property type="match status" value="1"/>
</dbReference>
<feature type="transmembrane region" description="Helical" evidence="3">
    <location>
        <begin position="378"/>
        <end position="400"/>
    </location>
</feature>
<name>A0AA39UFX1_9AGAR</name>
<evidence type="ECO:0000313" key="4">
    <source>
        <dbReference type="EMBL" id="KAK0480764.1"/>
    </source>
</evidence>
<feature type="transmembrane region" description="Helical" evidence="3">
    <location>
        <begin position="170"/>
        <end position="194"/>
    </location>
</feature>
<feature type="transmembrane region" description="Helical" evidence="3">
    <location>
        <begin position="117"/>
        <end position="136"/>
    </location>
</feature>
<feature type="transmembrane region" description="Helical" evidence="3">
    <location>
        <begin position="143"/>
        <end position="164"/>
    </location>
</feature>
<sequence>MLHLFTEVRVIILERDWKCDNRLEAMTTSSPVDGIDKDLENCQYTGMEEKHESREPLPIPVGTTSYAFPEGGLQAWLTVFGVWIIQFSTFGYTNAYGVYNDFYVREYMGNKYTSSQMSWVGSVQLMLVLSVGLISGRLYDTGYFYHLMVGGAILFIFCLFMLSLTRPGQYYQIILAQGIGAGLAIGLMYVPGISVVSHYFQRRRPFAMGVATSGAGLGGVIQPIMLNKLFHGPMGFHNGVRISAAFNAVLLLIAIPLMRTRLPPSPRKEGNVLLDMSRFFREGTYTTTVAGTIVTLAGLFFPVFFLQLNAIKNGISSDVAFYAIPVMNVFTVIGRICWPAVVPWIGIYNVVIPCVGICSILIFCSIAVKTVAATFSFAVLYGLFAGGYMGLLAPLIGSLARKDSEIGARMGICFTFTGKLWSLDSYPTV</sequence>
<dbReference type="InterPro" id="IPR050327">
    <property type="entry name" value="Proton-linked_MCT"/>
</dbReference>